<feature type="binding site" evidence="4">
    <location>
        <position position="117"/>
    </location>
    <ligand>
        <name>biotin</name>
        <dbReference type="ChEBI" id="CHEBI:57586"/>
    </ligand>
</feature>
<dbReference type="InterPro" id="IPR036388">
    <property type="entry name" value="WH-like_DNA-bd_sf"/>
</dbReference>
<dbReference type="CDD" id="cd16442">
    <property type="entry name" value="BPL"/>
    <property type="match status" value="1"/>
</dbReference>
<feature type="domain" description="BPL/LPL catalytic" evidence="5">
    <location>
        <begin position="74"/>
        <end position="262"/>
    </location>
</feature>
<keyword evidence="2 4" id="KW-0238">DNA-binding</keyword>
<dbReference type="SUPFAM" id="SSF46785">
    <property type="entry name" value="Winged helix' DNA-binding domain"/>
    <property type="match status" value="1"/>
</dbReference>
<dbReference type="InterPro" id="IPR003142">
    <property type="entry name" value="BPL_C"/>
</dbReference>
<name>A0ABW9XIZ8_9BACL</name>
<sequence>MNNRILELLEAKENEGYVSGEWLSQELQISRTAIWKQIKKLEAAGYVIEASRRLGYRLTGRPSKLTAQELGIKFQAKNVTMIGGLRLFDEVDSTQNIAQRLAEDGAPEGTLVIAEQQTNGRGRMGRKWVSPSGKGIWMSFILRPGMPIHFAPQLTLLTAVALCRALRAAAAPLDIGIKWPNDLLIGGKKISGILLESTAEEERLRYVIAGIGISVNLTEDDYPPELREIATSLRIQLGRPLDRAEIIAGFFSQFQQLYAVYQREGFAPIQTLWEALSVTLNKPTRLIIGGLETTGTPVGLNEQGALLVRRNDGAVVPLFSAEQVPPGDNGS</sequence>
<dbReference type="Gene3D" id="1.10.10.10">
    <property type="entry name" value="Winged helix-like DNA-binding domain superfamily/Winged helix DNA-binding domain"/>
    <property type="match status" value="1"/>
</dbReference>
<dbReference type="SUPFAM" id="SSF55681">
    <property type="entry name" value="Class II aaRS and biotin synthetases"/>
    <property type="match status" value="1"/>
</dbReference>
<dbReference type="EMBL" id="JAAAMV010000001">
    <property type="protein sequence ID" value="NBD22550.1"/>
    <property type="molecule type" value="Genomic_DNA"/>
</dbReference>
<dbReference type="InterPro" id="IPR030855">
    <property type="entry name" value="Bifunct_BirA"/>
</dbReference>
<dbReference type="PANTHER" id="PTHR12835:SF5">
    <property type="entry name" value="BIOTIN--PROTEIN LIGASE"/>
    <property type="match status" value="1"/>
</dbReference>
<comment type="caution">
    <text evidence="6">The sequence shown here is derived from an EMBL/GenBank/DDBJ whole genome shotgun (WGS) entry which is preliminary data.</text>
</comment>
<dbReference type="CDD" id="cd00090">
    <property type="entry name" value="HTH_ARSR"/>
    <property type="match status" value="1"/>
</dbReference>
<reference evidence="6 7" key="1">
    <citation type="submission" date="2020-01" db="EMBL/GenBank/DDBJ databases">
        <title>Paenibacillus soybeanensis sp. nov. isolated from the nodules of soybean (Glycine max(L.) Merr).</title>
        <authorList>
            <person name="Wang H."/>
        </authorList>
    </citation>
    <scope>NUCLEOTIDE SEQUENCE [LARGE SCALE GENOMIC DNA]</scope>
    <source>
        <strain evidence="6 7">T1</strain>
    </source>
</reference>
<dbReference type="PROSITE" id="PS51733">
    <property type="entry name" value="BPL_LPL_CATALYTIC"/>
    <property type="match status" value="1"/>
</dbReference>
<comment type="similarity">
    <text evidence="4">Belongs to the biotin--protein ligase family.</text>
</comment>
<keyword evidence="4" id="KW-0805">Transcription regulation</keyword>
<evidence type="ECO:0000259" key="5">
    <source>
        <dbReference type="PROSITE" id="PS51733"/>
    </source>
</evidence>
<keyword evidence="4" id="KW-0804">Transcription</keyword>
<evidence type="ECO:0000313" key="7">
    <source>
        <dbReference type="Proteomes" id="UP000665561"/>
    </source>
</evidence>
<dbReference type="Pfam" id="PF03099">
    <property type="entry name" value="BPL_LplA_LipB"/>
    <property type="match status" value="1"/>
</dbReference>
<dbReference type="Gene3D" id="3.30.930.10">
    <property type="entry name" value="Bira Bifunctional Protein, Domain 2"/>
    <property type="match status" value="1"/>
</dbReference>
<dbReference type="NCBIfam" id="TIGR00121">
    <property type="entry name" value="birA_ligase"/>
    <property type="match status" value="1"/>
</dbReference>
<dbReference type="RefSeq" id="WP_161740493.1">
    <property type="nucleotide sequence ID" value="NZ_JAAAMV010000001.1"/>
</dbReference>
<feature type="binding site" evidence="4">
    <location>
        <begin position="121"/>
        <end position="123"/>
    </location>
    <ligand>
        <name>biotin</name>
        <dbReference type="ChEBI" id="CHEBI:57586"/>
    </ligand>
</feature>
<keyword evidence="4" id="KW-0067">ATP-binding</keyword>
<evidence type="ECO:0000256" key="2">
    <source>
        <dbReference type="ARBA" id="ARBA00023125"/>
    </source>
</evidence>
<evidence type="ECO:0000256" key="3">
    <source>
        <dbReference type="ARBA" id="ARBA00023267"/>
    </source>
</evidence>
<dbReference type="InterPro" id="IPR036390">
    <property type="entry name" value="WH_DNA-bd_sf"/>
</dbReference>
<keyword evidence="7" id="KW-1185">Reference proteome</keyword>
<feature type="DNA-binding region" description="H-T-H motif" evidence="4">
    <location>
        <begin position="20"/>
        <end position="39"/>
    </location>
</feature>
<comment type="function">
    <text evidence="4">Acts both as a biotin--[acetyl-CoA-carboxylase] ligase and a repressor.</text>
</comment>
<dbReference type="InterPro" id="IPR004143">
    <property type="entry name" value="BPL_LPL_catalytic"/>
</dbReference>
<dbReference type="InterPro" id="IPR045864">
    <property type="entry name" value="aa-tRNA-synth_II/BPL/LPL"/>
</dbReference>
<evidence type="ECO:0000313" key="6">
    <source>
        <dbReference type="EMBL" id="NBD22550.1"/>
    </source>
</evidence>
<dbReference type="InterPro" id="IPR004408">
    <property type="entry name" value="Biotin_CoA_COase_ligase"/>
</dbReference>
<dbReference type="PANTHER" id="PTHR12835">
    <property type="entry name" value="BIOTIN PROTEIN LIGASE"/>
    <property type="match status" value="1"/>
</dbReference>
<keyword evidence="4" id="KW-0678">Repressor</keyword>
<accession>A0ABW9XIZ8</accession>
<dbReference type="HAMAP" id="MF_00978">
    <property type="entry name" value="Bifunct_BirA"/>
    <property type="match status" value="1"/>
</dbReference>
<gene>
    <name evidence="4" type="primary">birA</name>
    <name evidence="6" type="ORF">GT019_01550</name>
</gene>
<dbReference type="Pfam" id="PF08279">
    <property type="entry name" value="HTH_11"/>
    <property type="match status" value="1"/>
</dbReference>
<feature type="binding site" evidence="4">
    <location>
        <position position="189"/>
    </location>
    <ligand>
        <name>biotin</name>
        <dbReference type="ChEBI" id="CHEBI:57586"/>
    </ligand>
</feature>
<evidence type="ECO:0000256" key="1">
    <source>
        <dbReference type="ARBA" id="ARBA00022598"/>
    </source>
</evidence>
<evidence type="ECO:0000256" key="4">
    <source>
        <dbReference type="HAMAP-Rule" id="MF_00978"/>
    </source>
</evidence>
<keyword evidence="1 4" id="KW-0436">Ligase</keyword>
<dbReference type="Proteomes" id="UP000665561">
    <property type="component" value="Unassembled WGS sequence"/>
</dbReference>
<comment type="caution">
    <text evidence="4">Lacks conserved residue(s) required for the propagation of feature annotation.</text>
</comment>
<keyword evidence="3 4" id="KW-0092">Biotin</keyword>
<comment type="catalytic activity">
    <reaction evidence="4">
        <text>biotin + L-lysyl-[protein] + ATP = N(6)-biotinyl-L-lysyl-[protein] + AMP + diphosphate + H(+)</text>
        <dbReference type="Rhea" id="RHEA:11756"/>
        <dbReference type="Rhea" id="RHEA-COMP:9752"/>
        <dbReference type="Rhea" id="RHEA-COMP:10505"/>
        <dbReference type="ChEBI" id="CHEBI:15378"/>
        <dbReference type="ChEBI" id="CHEBI:29969"/>
        <dbReference type="ChEBI" id="CHEBI:30616"/>
        <dbReference type="ChEBI" id="CHEBI:33019"/>
        <dbReference type="ChEBI" id="CHEBI:57586"/>
        <dbReference type="ChEBI" id="CHEBI:83144"/>
        <dbReference type="ChEBI" id="CHEBI:456215"/>
        <dbReference type="EC" id="6.3.4.15"/>
    </reaction>
</comment>
<proteinExistence type="inferred from homology"/>
<dbReference type="InterPro" id="IPR011991">
    <property type="entry name" value="ArsR-like_HTH"/>
</dbReference>
<dbReference type="EC" id="6.3.4.15" evidence="4"/>
<dbReference type="Pfam" id="PF02237">
    <property type="entry name" value="BPL_C"/>
    <property type="match status" value="1"/>
</dbReference>
<keyword evidence="4" id="KW-0547">Nucleotide-binding</keyword>
<organism evidence="6 7">
    <name type="scientific">Paenibacillus glycinis</name>
    <dbReference type="NCBI Taxonomy" id="2697035"/>
    <lineage>
        <taxon>Bacteria</taxon>
        <taxon>Bacillati</taxon>
        <taxon>Bacillota</taxon>
        <taxon>Bacilli</taxon>
        <taxon>Bacillales</taxon>
        <taxon>Paenibacillaceae</taxon>
        <taxon>Paenibacillus</taxon>
    </lineage>
</organism>
<dbReference type="GO" id="GO:0004077">
    <property type="term" value="F:biotin--[biotin carboxyl-carrier protein] ligase activity"/>
    <property type="evidence" value="ECO:0007669"/>
    <property type="project" value="UniProtKB-EC"/>
</dbReference>
<dbReference type="InterPro" id="IPR013196">
    <property type="entry name" value="HTH_11"/>
</dbReference>
<protein>
    <recommendedName>
        <fullName evidence="4">Bifunctional ligase/repressor BirA</fullName>
    </recommendedName>
    <alternativeName>
        <fullName evidence="4">Biotin--[acetyl-CoA-carboxylase] ligase</fullName>
        <ecNumber evidence="4">6.3.4.15</ecNumber>
    </alternativeName>
    <alternativeName>
        <fullName evidence="4">Biotin--protein ligase</fullName>
    </alternativeName>
    <alternativeName>
        <fullName evidence="4">Biotin-[acetyl-CoA carboxylase] synthetase</fullName>
    </alternativeName>
</protein>